<evidence type="ECO:0000313" key="2">
    <source>
        <dbReference type="Proteomes" id="UP000319175"/>
    </source>
</evidence>
<comment type="caution">
    <text evidence="1">The sequence shown here is derived from an EMBL/GenBank/DDBJ whole genome shotgun (WGS) entry which is preliminary data.</text>
</comment>
<name>A0A501Q7W4_9FLAO</name>
<dbReference type="EMBL" id="VFJE01000054">
    <property type="protein sequence ID" value="TPD68247.1"/>
    <property type="molecule type" value="Genomic_DNA"/>
</dbReference>
<reference evidence="1 2" key="2">
    <citation type="submission" date="2019-06" db="EMBL/GenBank/DDBJ databases">
        <authorList>
            <person name="Seo Y."/>
        </authorList>
    </citation>
    <scope>NUCLEOTIDE SEQUENCE [LARGE SCALE GENOMIC DNA]</scope>
    <source>
        <strain evidence="1 2">MaA-Y11</strain>
    </source>
</reference>
<accession>A0A501Q7W4</accession>
<proteinExistence type="predicted"/>
<dbReference type="RefSeq" id="WP_140000699.1">
    <property type="nucleotide sequence ID" value="NZ_VFJE01000054.1"/>
</dbReference>
<dbReference type="Proteomes" id="UP000319175">
    <property type="component" value="Unassembled WGS sequence"/>
</dbReference>
<protein>
    <submittedName>
        <fullName evidence="1">Uncharacterized protein</fullName>
    </submittedName>
</protein>
<gene>
    <name evidence="1" type="ORF">FJA49_09260</name>
</gene>
<sequence>MLLLPFMFSCTKEDDTTVANGSQNKILMKNSNDIQKSALSCSQIDELSEEFLNTSICTLTHNDPFVNPLNTFSIGGSPSYKNFTEELVPHIFYGVNGLVRDQMQRPLTRTLVSSSSDNINLAQIINTSDIYPQITSTKANTVYSHVACKYKNQIASLYASSPLTNGGYFLEINYIMTDFSMCGGPTNAVMTINYSIYIYTF</sequence>
<keyword evidence="2" id="KW-1185">Reference proteome</keyword>
<dbReference type="AlphaFoldDB" id="A0A501Q7W4"/>
<evidence type="ECO:0000313" key="1">
    <source>
        <dbReference type="EMBL" id="TPD68247.1"/>
    </source>
</evidence>
<reference evidence="1 2" key="1">
    <citation type="submission" date="2019-06" db="EMBL/GenBank/DDBJ databases">
        <title>Flavobacterium sp. MaA-Y11 from geoumgang.</title>
        <authorList>
            <person name="Jeong S."/>
        </authorList>
    </citation>
    <scope>NUCLEOTIDE SEQUENCE [LARGE SCALE GENOMIC DNA]</scope>
    <source>
        <strain evidence="1 2">MaA-Y11</strain>
    </source>
</reference>
<organism evidence="1 2">
    <name type="scientific">Flavobacterium microcysteis</name>
    <dbReference type="NCBI Taxonomy" id="2596891"/>
    <lineage>
        <taxon>Bacteria</taxon>
        <taxon>Pseudomonadati</taxon>
        <taxon>Bacteroidota</taxon>
        <taxon>Flavobacteriia</taxon>
        <taxon>Flavobacteriales</taxon>
        <taxon>Flavobacteriaceae</taxon>
        <taxon>Flavobacterium</taxon>
    </lineage>
</organism>